<dbReference type="RefSeq" id="WP_393010713.1">
    <property type="nucleotide sequence ID" value="NZ_JAZAQF010000017.1"/>
</dbReference>
<accession>A0ABW7C9Q5</accession>
<evidence type="ECO:0000313" key="1">
    <source>
        <dbReference type="EMBL" id="MFG3816661.1"/>
    </source>
</evidence>
<evidence type="ECO:0008006" key="3">
    <source>
        <dbReference type="Google" id="ProtNLM"/>
    </source>
</evidence>
<proteinExistence type="predicted"/>
<evidence type="ECO:0000313" key="2">
    <source>
        <dbReference type="Proteomes" id="UP001604335"/>
    </source>
</evidence>
<dbReference type="Proteomes" id="UP001604335">
    <property type="component" value="Unassembled WGS sequence"/>
</dbReference>
<organism evidence="1 2">
    <name type="scientific">Limnothrix redekei LRLZ20PSL1</name>
    <dbReference type="NCBI Taxonomy" id="3112953"/>
    <lineage>
        <taxon>Bacteria</taxon>
        <taxon>Bacillati</taxon>
        <taxon>Cyanobacteriota</taxon>
        <taxon>Cyanophyceae</taxon>
        <taxon>Pseudanabaenales</taxon>
        <taxon>Pseudanabaenaceae</taxon>
        <taxon>Limnothrix</taxon>
    </lineage>
</organism>
<reference evidence="2" key="1">
    <citation type="journal article" date="2024" name="Algal Res.">
        <title>Biochemical, toxicological and genomic investigation of a high-biomass producing Limnothrix strain isolated from Italian shallow drinking water reservoir.</title>
        <authorList>
            <person name="Simonazzi M."/>
            <person name="Shishido T.K."/>
            <person name="Delbaje E."/>
            <person name="Wahlsten M."/>
            <person name="Fewer D.P."/>
            <person name="Sivonen K."/>
            <person name="Pezzolesi L."/>
            <person name="Pistocchi R."/>
        </authorList>
    </citation>
    <scope>NUCLEOTIDE SEQUENCE [LARGE SCALE GENOMIC DNA]</scope>
    <source>
        <strain evidence="2">LRLZ20PSL1</strain>
    </source>
</reference>
<keyword evidence="2" id="KW-1185">Reference proteome</keyword>
<protein>
    <recommendedName>
        <fullName evidence="3">DUF4142 domain-containing protein</fullName>
    </recommendedName>
</protein>
<name>A0ABW7C9Q5_9CYAN</name>
<gene>
    <name evidence="1" type="ORF">VPK24_03350</name>
</gene>
<sequence>MVLSNPALKLPAAIALVCVLTGCAQSKVAQCKQLVAIANLANETAREAATGKPEAMRRAAESFDRAAQDLGKLSLSDTQLKDHRSRLADIYTDTSRSTREFLNAIQQKDRNLAEIAVQSLEQSANNERNLIQTINQTCQVAESAASNPAQPNSPAP</sequence>
<dbReference type="EMBL" id="JAZAQF010000017">
    <property type="protein sequence ID" value="MFG3816661.1"/>
    <property type="molecule type" value="Genomic_DNA"/>
</dbReference>
<comment type="caution">
    <text evidence="1">The sequence shown here is derived from an EMBL/GenBank/DDBJ whole genome shotgun (WGS) entry which is preliminary data.</text>
</comment>